<dbReference type="AlphaFoldDB" id="C3YDT7"/>
<organism>
    <name type="scientific">Branchiostoma floridae</name>
    <name type="common">Florida lancelet</name>
    <name type="synonym">Amphioxus</name>
    <dbReference type="NCBI Taxonomy" id="7739"/>
    <lineage>
        <taxon>Eukaryota</taxon>
        <taxon>Metazoa</taxon>
        <taxon>Chordata</taxon>
        <taxon>Cephalochordata</taxon>
        <taxon>Leptocardii</taxon>
        <taxon>Amphioxiformes</taxon>
        <taxon>Branchiostomatidae</taxon>
        <taxon>Branchiostoma</taxon>
    </lineage>
</organism>
<evidence type="ECO:0000313" key="2">
    <source>
        <dbReference type="EMBL" id="EEN61556.1"/>
    </source>
</evidence>
<gene>
    <name evidence="2" type="ORF">BRAFLDRAFT_130667</name>
</gene>
<accession>C3YDT7</accession>
<keyword evidence="1" id="KW-0812">Transmembrane</keyword>
<keyword evidence="1" id="KW-1133">Transmembrane helix</keyword>
<name>C3YDT7_BRAFL</name>
<dbReference type="InParanoid" id="C3YDT7"/>
<evidence type="ECO:0000256" key="1">
    <source>
        <dbReference type="SAM" id="Phobius"/>
    </source>
</evidence>
<keyword evidence="1" id="KW-0472">Membrane</keyword>
<sequence>MEMPRAARISRCHTVITAEGIMVGITAAGSITMETITMETIIIIMAVLIIITAVLITTTVHLDHPITSDLTTLLTTPVLTHHSSLTTILTITIITMVTVAMTMSAASFCEGCHWQSKQLMDLIFILRLFLPSS</sequence>
<dbReference type="EMBL" id="GG666504">
    <property type="protein sequence ID" value="EEN61556.1"/>
    <property type="molecule type" value="Genomic_DNA"/>
</dbReference>
<feature type="transmembrane region" description="Helical" evidence="1">
    <location>
        <begin position="82"/>
        <end position="109"/>
    </location>
</feature>
<feature type="transmembrane region" description="Helical" evidence="1">
    <location>
        <begin position="41"/>
        <end position="62"/>
    </location>
</feature>
<protein>
    <submittedName>
        <fullName evidence="2">Uncharacterized protein</fullName>
    </submittedName>
</protein>
<reference evidence="2" key="1">
    <citation type="journal article" date="2008" name="Nature">
        <title>The amphioxus genome and the evolution of the chordate karyotype.</title>
        <authorList>
            <consortium name="US DOE Joint Genome Institute (JGI-PGF)"/>
            <person name="Putnam N.H."/>
            <person name="Butts T."/>
            <person name="Ferrier D.E.K."/>
            <person name="Furlong R.F."/>
            <person name="Hellsten U."/>
            <person name="Kawashima T."/>
            <person name="Robinson-Rechavi M."/>
            <person name="Shoguchi E."/>
            <person name="Terry A."/>
            <person name="Yu J.-K."/>
            <person name="Benito-Gutierrez E.L."/>
            <person name="Dubchak I."/>
            <person name="Garcia-Fernandez J."/>
            <person name="Gibson-Brown J.J."/>
            <person name="Grigoriev I.V."/>
            <person name="Horton A.C."/>
            <person name="de Jong P.J."/>
            <person name="Jurka J."/>
            <person name="Kapitonov V.V."/>
            <person name="Kohara Y."/>
            <person name="Kuroki Y."/>
            <person name="Lindquist E."/>
            <person name="Lucas S."/>
            <person name="Osoegawa K."/>
            <person name="Pennacchio L.A."/>
            <person name="Salamov A.A."/>
            <person name="Satou Y."/>
            <person name="Sauka-Spengler T."/>
            <person name="Schmutz J."/>
            <person name="Shin-I T."/>
            <person name="Toyoda A."/>
            <person name="Bronner-Fraser M."/>
            <person name="Fujiyama A."/>
            <person name="Holland L.Z."/>
            <person name="Holland P.W.H."/>
            <person name="Satoh N."/>
            <person name="Rokhsar D.S."/>
        </authorList>
    </citation>
    <scope>NUCLEOTIDE SEQUENCE [LARGE SCALE GENOMIC DNA]</scope>
    <source>
        <strain evidence="2">S238N-H82</strain>
        <tissue evidence="2">Testes</tissue>
    </source>
</reference>
<proteinExistence type="predicted"/>